<dbReference type="RefSeq" id="WP_188445061.1">
    <property type="nucleotide sequence ID" value="NZ_BMDW01000002.1"/>
</dbReference>
<dbReference type="EMBL" id="BMDW01000002">
    <property type="protein sequence ID" value="GGA36468.1"/>
    <property type="molecule type" value="Genomic_DNA"/>
</dbReference>
<gene>
    <name evidence="2" type="ORF">GCM10011395_03460</name>
</gene>
<evidence type="ECO:0000313" key="2">
    <source>
        <dbReference type="EMBL" id="GGA36468.1"/>
    </source>
</evidence>
<organism evidence="2 3">
    <name type="scientific">Sphingomonas psychrolutea</name>
    <dbReference type="NCBI Taxonomy" id="1259676"/>
    <lineage>
        <taxon>Bacteria</taxon>
        <taxon>Pseudomonadati</taxon>
        <taxon>Pseudomonadota</taxon>
        <taxon>Alphaproteobacteria</taxon>
        <taxon>Sphingomonadales</taxon>
        <taxon>Sphingomonadaceae</taxon>
        <taxon>Sphingomonas</taxon>
    </lineage>
</organism>
<dbReference type="Proteomes" id="UP000618591">
    <property type="component" value="Unassembled WGS sequence"/>
</dbReference>
<proteinExistence type="predicted"/>
<evidence type="ECO:0000313" key="3">
    <source>
        <dbReference type="Proteomes" id="UP000618591"/>
    </source>
</evidence>
<evidence type="ECO:0000256" key="1">
    <source>
        <dbReference type="SAM" id="SignalP"/>
    </source>
</evidence>
<dbReference type="SUPFAM" id="SSF48208">
    <property type="entry name" value="Six-hairpin glycosidases"/>
    <property type="match status" value="1"/>
</dbReference>
<keyword evidence="1" id="KW-0732">Signal</keyword>
<feature type="chain" id="PRO_5046966924" evidence="1">
    <location>
        <begin position="21"/>
        <end position="681"/>
    </location>
</feature>
<accession>A0ABQ1G4L1</accession>
<comment type="caution">
    <text evidence="2">The sequence shown here is derived from an EMBL/GenBank/DDBJ whole genome shotgun (WGS) entry which is preliminary data.</text>
</comment>
<keyword evidence="2" id="KW-0449">Lipoprotein</keyword>
<name>A0ABQ1G4L1_9SPHN</name>
<dbReference type="InterPro" id="IPR008928">
    <property type="entry name" value="6-hairpin_glycosidase_sf"/>
</dbReference>
<keyword evidence="3" id="KW-1185">Reference proteome</keyword>
<protein>
    <submittedName>
        <fullName evidence="2">Lipoprotein</fullName>
    </submittedName>
</protein>
<sequence>MARALRLATVTVVAALSFGAAPVPKTELGYRLVEGKNLNAFVRDGKVAAHLLLRSGREPRILVAFPAGNSGVGLWFAPLERAATWTIERMPTPLTNAAGTKHGITTVASIDAARLTPERAVLSNVRYLRDYQAVGRFPPEVAAEAQYGRDTIRYARKRLDGSPGYELSVRVIEGRIDGSSIVAGRSGRIRIEIIALTGDAPLTPLPLGQLLNARAAPDPAARNALAFLSYREKFLAGSWRFDTYFGRDTLMSVRLLMPVLQPAAVEAGLGSVFARLSPGGEVAHEEGVGEFAVLQNRKAGGSGDGAELDYGMIDDDYMLAPIVAHYLDGPGKARTAAFLATRLESAARPGERDAVGTLLVRNLRFVLRQARGFAEAPSVTTLIAIKPGRMSGEWRDSDEGLGRGIYPYDVNAALVPAALAAADRLYRSGRLDPYVTAEDRAALAGAASMATTWQNKAPPLFRVELAARQAASAITAYAATLGVPAASAVASLGGTPLSFHALSINAGGQPVPILNSDEGFALLFGNPAPAELDRDVAAMMRPFPAGLMTDAGLVVANAAFAGPQAQARFTPGAYHGAVIWSWQQALLAAGLERQLARRDLPAPVRARLVSAQAALWRVIGATRGLQSSELWSWRYANGRYQTVAFGAGKADVDESNAAQLWSTVYLAVRPPAAVSARRKSR</sequence>
<feature type="signal peptide" evidence="1">
    <location>
        <begin position="1"/>
        <end position="20"/>
    </location>
</feature>
<reference evidence="3" key="1">
    <citation type="journal article" date="2019" name="Int. J. Syst. Evol. Microbiol.">
        <title>The Global Catalogue of Microorganisms (GCM) 10K type strain sequencing project: providing services to taxonomists for standard genome sequencing and annotation.</title>
        <authorList>
            <consortium name="The Broad Institute Genomics Platform"/>
            <consortium name="The Broad Institute Genome Sequencing Center for Infectious Disease"/>
            <person name="Wu L."/>
            <person name="Ma J."/>
        </authorList>
    </citation>
    <scope>NUCLEOTIDE SEQUENCE [LARGE SCALE GENOMIC DNA]</scope>
    <source>
        <strain evidence="3">CGMCC 1.10106</strain>
    </source>
</reference>